<dbReference type="Proteomes" id="UP000188235">
    <property type="component" value="Chromosome"/>
</dbReference>
<feature type="domain" description="Flavodoxin-like" evidence="1">
    <location>
        <begin position="4"/>
        <end position="159"/>
    </location>
</feature>
<dbReference type="InterPro" id="IPR008254">
    <property type="entry name" value="Flavodoxin/NO_synth"/>
</dbReference>
<evidence type="ECO:0000313" key="3">
    <source>
        <dbReference type="Proteomes" id="UP000188235"/>
    </source>
</evidence>
<dbReference type="InterPro" id="IPR026816">
    <property type="entry name" value="Flavodoxin_dom"/>
</dbReference>
<proteinExistence type="predicted"/>
<evidence type="ECO:0000259" key="1">
    <source>
        <dbReference type="PROSITE" id="PS50902"/>
    </source>
</evidence>
<gene>
    <name evidence="2" type="ORF">BW733_07425</name>
</gene>
<evidence type="ECO:0000313" key="2">
    <source>
        <dbReference type="EMBL" id="AQP50687.1"/>
    </source>
</evidence>
<keyword evidence="3" id="KW-1185">Reference proteome</keyword>
<dbReference type="Pfam" id="PF12724">
    <property type="entry name" value="Flavodoxin_5"/>
    <property type="match status" value="1"/>
</dbReference>
<protein>
    <recommendedName>
        <fullName evidence="1">Flavodoxin-like domain-containing protein</fullName>
    </recommendedName>
</protein>
<dbReference type="SUPFAM" id="SSF52218">
    <property type="entry name" value="Flavoproteins"/>
    <property type="match status" value="1"/>
</dbReference>
<organism evidence="2 3">
    <name type="scientific">Tessaracoccus flavescens</name>
    <dbReference type="NCBI Taxonomy" id="399497"/>
    <lineage>
        <taxon>Bacteria</taxon>
        <taxon>Bacillati</taxon>
        <taxon>Actinomycetota</taxon>
        <taxon>Actinomycetes</taxon>
        <taxon>Propionibacteriales</taxon>
        <taxon>Propionibacteriaceae</taxon>
        <taxon>Tessaracoccus</taxon>
    </lineage>
</organism>
<dbReference type="KEGG" id="tfa:BW733_07425"/>
<dbReference type="RefSeq" id="WP_077349270.1">
    <property type="nucleotide sequence ID" value="NZ_CP019607.1"/>
</dbReference>
<dbReference type="STRING" id="399497.BW733_07425"/>
<name>A0A1Q2CXA1_9ACTN</name>
<dbReference type="AlphaFoldDB" id="A0A1Q2CXA1"/>
<dbReference type="Gene3D" id="3.40.50.360">
    <property type="match status" value="1"/>
</dbReference>
<sequence>MGTVLIGYATRTGAARDVAEEVAGVLRAVGHDVRLANLEQQPPIDGADLVVVGSGINASAFYPEATAWLKANQAELKATAVALFNTCLNAADPEKRDAALAYNDGAVTRCGAKASATFGGRYVPAKVGWFSKLFAKATGQKAQDHVDAAAAKAWARDLLPLLVGSQA</sequence>
<accession>A0A1Q2CXA1</accession>
<dbReference type="GO" id="GO:0010181">
    <property type="term" value="F:FMN binding"/>
    <property type="evidence" value="ECO:0007669"/>
    <property type="project" value="InterPro"/>
</dbReference>
<reference evidence="2 3" key="1">
    <citation type="journal article" date="2008" name="Int. J. Syst. Evol. Microbiol.">
        <title>Tessaracoccus flavescens sp. nov., isolated from marine sediment.</title>
        <authorList>
            <person name="Lee D.W."/>
            <person name="Lee S.D."/>
        </authorList>
    </citation>
    <scope>NUCLEOTIDE SEQUENCE [LARGE SCALE GENOMIC DNA]</scope>
    <source>
        <strain evidence="2 3">SST-39T</strain>
    </source>
</reference>
<dbReference type="OrthoDB" id="3731572at2"/>
<dbReference type="InterPro" id="IPR029039">
    <property type="entry name" value="Flavoprotein-like_sf"/>
</dbReference>
<dbReference type="EMBL" id="CP019607">
    <property type="protein sequence ID" value="AQP50687.1"/>
    <property type="molecule type" value="Genomic_DNA"/>
</dbReference>
<dbReference type="PROSITE" id="PS50902">
    <property type="entry name" value="FLAVODOXIN_LIKE"/>
    <property type="match status" value="1"/>
</dbReference>